<evidence type="ECO:0000256" key="1">
    <source>
        <dbReference type="ARBA" id="ARBA00009162"/>
    </source>
</evidence>
<evidence type="ECO:0000313" key="5">
    <source>
        <dbReference type="EMBL" id="KAF6336368.1"/>
    </source>
</evidence>
<keyword evidence="6" id="KW-1185">Reference proteome</keyword>
<dbReference type="InterPro" id="IPR029391">
    <property type="entry name" value="CSN9_metazoa"/>
</dbReference>
<sequence>MLGIQAQQGLGAKVQNAASELSPALTLDAEGDADPALIRLPSSGCGLVLLPPQSSGARGSEPRSAGRFPGKWFRSPKEQGAVQSGAGLALSVVGLWPLWQRPVGFQNPCWRFREKWCSGQWQGSLKGKEGFRNVGPEKTKNIHTSVHTHSFTWNEIWTRTWALLCPSPSPCVEWRGPCEAVLSGNAAGTPDLSLLQAGGSTGLLMDLAANEKAVHSDFFNDFEDLFDDDDIQ</sequence>
<organism evidence="5 6">
    <name type="scientific">Myotis myotis</name>
    <name type="common">Greater mouse-eared bat</name>
    <name type="synonym">Vespertilio myotis</name>
    <dbReference type="NCBI Taxonomy" id="51298"/>
    <lineage>
        <taxon>Eukaryota</taxon>
        <taxon>Metazoa</taxon>
        <taxon>Chordata</taxon>
        <taxon>Craniata</taxon>
        <taxon>Vertebrata</taxon>
        <taxon>Euteleostomi</taxon>
        <taxon>Mammalia</taxon>
        <taxon>Eutheria</taxon>
        <taxon>Laurasiatheria</taxon>
        <taxon>Chiroptera</taxon>
        <taxon>Yangochiroptera</taxon>
        <taxon>Vespertilionidae</taxon>
        <taxon>Myotis</taxon>
    </lineage>
</organism>
<reference evidence="5 6" key="1">
    <citation type="journal article" date="2020" name="Nature">
        <title>Six reference-quality genomes reveal evolution of bat adaptations.</title>
        <authorList>
            <person name="Jebb D."/>
            <person name="Huang Z."/>
            <person name="Pippel M."/>
            <person name="Hughes G.M."/>
            <person name="Lavrichenko K."/>
            <person name="Devanna P."/>
            <person name="Winkler S."/>
            <person name="Jermiin L.S."/>
            <person name="Skirmuntt E.C."/>
            <person name="Katzourakis A."/>
            <person name="Burkitt-Gray L."/>
            <person name="Ray D.A."/>
            <person name="Sullivan K.A.M."/>
            <person name="Roscito J.G."/>
            <person name="Kirilenko B.M."/>
            <person name="Davalos L.M."/>
            <person name="Corthals A.P."/>
            <person name="Power M.L."/>
            <person name="Jones G."/>
            <person name="Ransome R.D."/>
            <person name="Dechmann D.K.N."/>
            <person name="Locatelli A.G."/>
            <person name="Puechmaille S.J."/>
            <person name="Fedrigo O."/>
            <person name="Jarvis E.D."/>
            <person name="Hiller M."/>
            <person name="Vernes S.C."/>
            <person name="Myers E.W."/>
            <person name="Teeling E.C."/>
        </authorList>
    </citation>
    <scope>NUCLEOTIDE SEQUENCE [LARGE SCALE GENOMIC DNA]</scope>
    <source>
        <strain evidence="5">MMyoMyo1</strain>
        <tissue evidence="5">Flight muscle</tissue>
    </source>
</reference>
<dbReference type="AlphaFoldDB" id="A0A7J7WGM3"/>
<dbReference type="Pfam" id="PF15004">
    <property type="entry name" value="MYEOV2"/>
    <property type="match status" value="1"/>
</dbReference>
<dbReference type="PANTHER" id="PTHR28562">
    <property type="entry name" value="COP9 SIGNALOSOME COMPLEX SUBUNIT 9"/>
    <property type="match status" value="1"/>
</dbReference>
<feature type="region of interest" description="Disordered" evidence="4">
    <location>
        <begin position="52"/>
        <end position="74"/>
    </location>
</feature>
<proteinExistence type="inferred from homology"/>
<comment type="similarity">
    <text evidence="1">Belongs to the CSN9 family.</text>
</comment>
<protein>
    <recommendedName>
        <fullName evidence="2">COP9 signalosome complex subunit 9</fullName>
    </recommendedName>
</protein>
<keyword evidence="3" id="KW-0736">Signalosome</keyword>
<dbReference type="GO" id="GO:0008180">
    <property type="term" value="C:COP9 signalosome"/>
    <property type="evidence" value="ECO:0007669"/>
    <property type="project" value="UniProtKB-KW"/>
</dbReference>
<evidence type="ECO:0000256" key="3">
    <source>
        <dbReference type="ARBA" id="ARBA00022790"/>
    </source>
</evidence>
<gene>
    <name evidence="5" type="ORF">mMyoMyo1_003204</name>
</gene>
<dbReference type="Proteomes" id="UP000527355">
    <property type="component" value="Unassembled WGS sequence"/>
</dbReference>
<evidence type="ECO:0000313" key="6">
    <source>
        <dbReference type="Proteomes" id="UP000527355"/>
    </source>
</evidence>
<comment type="caution">
    <text evidence="5">The sequence shown here is derived from an EMBL/GenBank/DDBJ whole genome shotgun (WGS) entry which is preliminary data.</text>
</comment>
<name>A0A7J7WGM3_MYOMY</name>
<dbReference type="EMBL" id="JABWUV010000008">
    <property type="protein sequence ID" value="KAF6336368.1"/>
    <property type="molecule type" value="Genomic_DNA"/>
</dbReference>
<evidence type="ECO:0000256" key="4">
    <source>
        <dbReference type="SAM" id="MobiDB-lite"/>
    </source>
</evidence>
<evidence type="ECO:0000256" key="2">
    <source>
        <dbReference type="ARBA" id="ARBA00014874"/>
    </source>
</evidence>
<accession>A0A7J7WGM3</accession>